<dbReference type="GO" id="GO:0004843">
    <property type="term" value="F:cysteine-type deubiquitinase activity"/>
    <property type="evidence" value="ECO:0007669"/>
    <property type="project" value="UniProtKB-EC"/>
</dbReference>
<feature type="compositionally biased region" description="Polar residues" evidence="8">
    <location>
        <begin position="188"/>
        <end position="197"/>
    </location>
</feature>
<feature type="compositionally biased region" description="Low complexity" evidence="8">
    <location>
        <begin position="289"/>
        <end position="300"/>
    </location>
</feature>
<dbReference type="PANTHER" id="PTHR21646:SF95">
    <property type="entry name" value="UBIQUITIN CARBOXYL-TERMINAL HYDROLASE 4-RELATED"/>
    <property type="match status" value="1"/>
</dbReference>
<evidence type="ECO:0000313" key="12">
    <source>
        <dbReference type="Proteomes" id="UP000018144"/>
    </source>
</evidence>
<keyword evidence="4" id="KW-0645">Protease</keyword>
<dbReference type="InterPro" id="IPR018200">
    <property type="entry name" value="USP_CS"/>
</dbReference>
<dbReference type="InterPro" id="IPR036873">
    <property type="entry name" value="Rhodanese-like_dom_sf"/>
</dbReference>
<evidence type="ECO:0000256" key="8">
    <source>
        <dbReference type="SAM" id="MobiDB-lite"/>
    </source>
</evidence>
<dbReference type="Gene3D" id="3.40.250.10">
    <property type="entry name" value="Rhodanese-like domain"/>
    <property type="match status" value="1"/>
</dbReference>
<evidence type="ECO:0000256" key="3">
    <source>
        <dbReference type="ARBA" id="ARBA00012759"/>
    </source>
</evidence>
<keyword evidence="7" id="KW-0788">Thiol protease</keyword>
<gene>
    <name evidence="11" type="ORF">PCON_03884</name>
</gene>
<dbReference type="InterPro" id="IPR038765">
    <property type="entry name" value="Papain-like_cys_pep_sf"/>
</dbReference>
<protein>
    <recommendedName>
        <fullName evidence="3">ubiquitinyl hydrolase 1</fullName>
        <ecNumber evidence="3">3.4.19.12</ecNumber>
    </recommendedName>
</protein>
<evidence type="ECO:0000259" key="9">
    <source>
        <dbReference type="PROSITE" id="PS50206"/>
    </source>
</evidence>
<dbReference type="InterPro" id="IPR001394">
    <property type="entry name" value="Peptidase_C19_UCH"/>
</dbReference>
<evidence type="ECO:0000256" key="6">
    <source>
        <dbReference type="ARBA" id="ARBA00022801"/>
    </source>
</evidence>
<feature type="region of interest" description="Disordered" evidence="8">
    <location>
        <begin position="145"/>
        <end position="253"/>
    </location>
</feature>
<dbReference type="Proteomes" id="UP000018144">
    <property type="component" value="Unassembled WGS sequence"/>
</dbReference>
<dbReference type="InterPro" id="IPR001763">
    <property type="entry name" value="Rhodanese-like_dom"/>
</dbReference>
<feature type="region of interest" description="Disordered" evidence="8">
    <location>
        <begin position="270"/>
        <end position="317"/>
    </location>
</feature>
<evidence type="ECO:0000256" key="2">
    <source>
        <dbReference type="ARBA" id="ARBA00009085"/>
    </source>
</evidence>
<dbReference type="PROSITE" id="PS50206">
    <property type="entry name" value="RHODANESE_3"/>
    <property type="match status" value="1"/>
</dbReference>
<feature type="region of interest" description="Disordered" evidence="8">
    <location>
        <begin position="541"/>
        <end position="562"/>
    </location>
</feature>
<dbReference type="GO" id="GO:0016579">
    <property type="term" value="P:protein deubiquitination"/>
    <property type="evidence" value="ECO:0007669"/>
    <property type="project" value="InterPro"/>
</dbReference>
<dbReference type="Gene3D" id="1.20.58.80">
    <property type="entry name" value="Phosphotransferase system, lactose/cellobiose-type IIA subunit"/>
    <property type="match status" value="1"/>
</dbReference>
<dbReference type="SUPFAM" id="SSF52821">
    <property type="entry name" value="Rhodanese/Cell cycle control phosphatase"/>
    <property type="match status" value="1"/>
</dbReference>
<evidence type="ECO:0000259" key="10">
    <source>
        <dbReference type="PROSITE" id="PS50235"/>
    </source>
</evidence>
<dbReference type="STRING" id="1076935.U4LQ22"/>
<dbReference type="PROSITE" id="PS00972">
    <property type="entry name" value="USP_1"/>
    <property type="match status" value="1"/>
</dbReference>
<dbReference type="PROSITE" id="PS50235">
    <property type="entry name" value="USP_3"/>
    <property type="match status" value="1"/>
</dbReference>
<evidence type="ECO:0000256" key="1">
    <source>
        <dbReference type="ARBA" id="ARBA00000707"/>
    </source>
</evidence>
<accession>U4LQ22</accession>
<feature type="compositionally biased region" description="Basic and acidic residues" evidence="8">
    <location>
        <begin position="163"/>
        <end position="175"/>
    </location>
</feature>
<evidence type="ECO:0000256" key="7">
    <source>
        <dbReference type="ARBA" id="ARBA00022807"/>
    </source>
</evidence>
<dbReference type="OrthoDB" id="292964at2759"/>
<organism evidence="11 12">
    <name type="scientific">Pyronema omphalodes (strain CBS 100304)</name>
    <name type="common">Pyronema confluens</name>
    <dbReference type="NCBI Taxonomy" id="1076935"/>
    <lineage>
        <taxon>Eukaryota</taxon>
        <taxon>Fungi</taxon>
        <taxon>Dikarya</taxon>
        <taxon>Ascomycota</taxon>
        <taxon>Pezizomycotina</taxon>
        <taxon>Pezizomycetes</taxon>
        <taxon>Pezizales</taxon>
        <taxon>Pyronemataceae</taxon>
        <taxon>Pyronema</taxon>
    </lineage>
</organism>
<dbReference type="CDD" id="cd02674">
    <property type="entry name" value="Peptidase_C19R"/>
    <property type="match status" value="1"/>
</dbReference>
<dbReference type="InterPro" id="IPR050185">
    <property type="entry name" value="Ub_carboxyl-term_hydrolase"/>
</dbReference>
<sequence length="1039" mass="116467">MTSTPPSRPAPLPPSKRPTPYPHLQDLIDRTHHLKPRDRVSIKSWMDEAERHAHQAQWHKDKGVLDSSLVDYLIAMTIYSEMIPHHPDYPTFYAKKSSPQYEKYLRLRQNLNNKTDEYVQIKDAIRRDNEISGVLSTMDQLNSIMGPSTNGKISPQLPINRKPVPEPRTKPEHLMSKPLPAQPDAPADNSNGTTSTLDLRERLARLNTRPKSSTINGIPPSLIPGPPGGIGTVGSSNTGSAGGSRHPMGPREMPSKELALKLDTKKDYSIHQMPAPPAPVYSPSTSYASPGGLSPPRSSRNTAKPDLKPELPADTDTSLTPKMLASYIKASSYTSVFLIDVRVRDEYDQGHIFSRRSICIEPIVLREGISGLELEDALIVGPSLKELELFKTRAQHDLVVYYDKSTADTSYLKMSRHPLAVLHAAITEYSFSKKLRRPPMLLEGGLDAWISVFGEGSLVQTTTEVSKVPSQTNPWRRSKEVRAPTPLLLERRGEISNGTAYPTPTNGDSRPFVPMPKEPINIEEERQWLELFRKESGPVTIAAPMEGGDGKQRRRATSIVSQNTSGSYVRTVEEFFQQYPASPHAHESMSLESTVEYPPTPRRQNHTIIDHPFHLFTDVRNTEFNPPASPVRPLPVAPRKSYSGVSERLTGGVPAVLPERPPKLPLTNRSVSGTINFNVGTTGLKNLGNTCYMNSILQCMSGTLPLARYFLDGSYKQHINKNNTMGSRGVLAEAFATIIRHLWSGEYNFISPVTFKDVSGRLNDNFRSSDQQDAQEFLAFLLDGLHEDLNPNATKNKLNPLTEEEELRRERFPMQIAAAIEWQRYTHNNSSVAVNWLQGQLASQLKCLTCGTTSTTYSPFMYLSLPIPQISKNFTLRDCLLEFTKQEVLDGDDKWLCSKCKQHRKATKKLTITRLPHILIIHLKRFATHGRWRDKLNTPIGFPLTNLDLTEYVPPPLPKNAPSPVSLDSAETNPPFYYDLYGIANHYGTLQGGHYTAFVKNPYKGVWTTFDDSKTTQMDEQSVVSRNAYVLFWVRKGVM</sequence>
<dbReference type="EC" id="3.4.19.12" evidence="3"/>
<dbReference type="Pfam" id="PF00443">
    <property type="entry name" value="UCH"/>
    <property type="match status" value="1"/>
</dbReference>
<name>U4LQ22_PYROM</name>
<feature type="region of interest" description="Disordered" evidence="8">
    <location>
        <begin position="1"/>
        <end position="24"/>
    </location>
</feature>
<keyword evidence="6 11" id="KW-0378">Hydrolase</keyword>
<dbReference type="AlphaFoldDB" id="U4LQ22"/>
<dbReference type="InterPro" id="IPR028889">
    <property type="entry name" value="USP"/>
</dbReference>
<dbReference type="PROSITE" id="PS00973">
    <property type="entry name" value="USP_2"/>
    <property type="match status" value="1"/>
</dbReference>
<keyword evidence="5" id="KW-0833">Ubl conjugation pathway</keyword>
<dbReference type="Gene3D" id="3.90.70.10">
    <property type="entry name" value="Cysteine proteinases"/>
    <property type="match status" value="1"/>
</dbReference>
<comment type="similarity">
    <text evidence="2">Belongs to the peptidase C19 family.</text>
</comment>
<feature type="compositionally biased region" description="Pro residues" evidence="8">
    <location>
        <begin position="1"/>
        <end position="21"/>
    </location>
</feature>
<dbReference type="PANTHER" id="PTHR21646">
    <property type="entry name" value="UBIQUITIN CARBOXYL-TERMINAL HYDROLASE"/>
    <property type="match status" value="1"/>
</dbReference>
<dbReference type="Pfam" id="PF00581">
    <property type="entry name" value="Rhodanese"/>
    <property type="match status" value="1"/>
</dbReference>
<keyword evidence="12" id="KW-1185">Reference proteome</keyword>
<reference evidence="11 12" key="1">
    <citation type="journal article" date="2013" name="PLoS Genet.">
        <title>The genome and development-dependent transcriptomes of Pyronema confluens: a window into fungal evolution.</title>
        <authorList>
            <person name="Traeger S."/>
            <person name="Altegoer F."/>
            <person name="Freitag M."/>
            <person name="Gabaldon T."/>
            <person name="Kempken F."/>
            <person name="Kumar A."/>
            <person name="Marcet-Houben M."/>
            <person name="Poggeler S."/>
            <person name="Stajich J.E."/>
            <person name="Nowrousian M."/>
        </authorList>
    </citation>
    <scope>NUCLEOTIDE SEQUENCE [LARGE SCALE GENOMIC DNA]</scope>
    <source>
        <strain evidence="12">CBS 100304</strain>
        <tissue evidence="11">Vegetative mycelium</tissue>
    </source>
</reference>
<dbReference type="EMBL" id="HF936562">
    <property type="protein sequence ID" value="CCX16995.1"/>
    <property type="molecule type" value="Genomic_DNA"/>
</dbReference>
<dbReference type="eggNOG" id="KOG1868">
    <property type="taxonomic scope" value="Eukaryota"/>
</dbReference>
<evidence type="ECO:0000256" key="4">
    <source>
        <dbReference type="ARBA" id="ARBA00022670"/>
    </source>
</evidence>
<dbReference type="GO" id="GO:0006508">
    <property type="term" value="P:proteolysis"/>
    <property type="evidence" value="ECO:0007669"/>
    <property type="project" value="UniProtKB-KW"/>
</dbReference>
<feature type="domain" description="USP" evidence="10">
    <location>
        <begin position="682"/>
        <end position="1036"/>
    </location>
</feature>
<dbReference type="OMA" id="PFVHTYE"/>
<feature type="domain" description="Rhodanese" evidence="9">
    <location>
        <begin position="332"/>
        <end position="458"/>
    </location>
</feature>
<evidence type="ECO:0000313" key="11">
    <source>
        <dbReference type="EMBL" id="CCX16995.1"/>
    </source>
</evidence>
<comment type="catalytic activity">
    <reaction evidence="1">
        <text>Thiol-dependent hydrolysis of ester, thioester, amide, peptide and isopeptide bonds formed by the C-terminal Gly of ubiquitin (a 76-residue protein attached to proteins as an intracellular targeting signal).</text>
        <dbReference type="EC" id="3.4.19.12"/>
    </reaction>
</comment>
<dbReference type="SUPFAM" id="SSF54001">
    <property type="entry name" value="Cysteine proteinases"/>
    <property type="match status" value="1"/>
</dbReference>
<proteinExistence type="inferred from homology"/>
<evidence type="ECO:0000256" key="5">
    <source>
        <dbReference type="ARBA" id="ARBA00022786"/>
    </source>
</evidence>